<dbReference type="GO" id="GO:0004029">
    <property type="term" value="F:aldehyde dehydrogenase (NAD+) activity"/>
    <property type="evidence" value="ECO:0007669"/>
    <property type="project" value="TreeGrafter"/>
</dbReference>
<dbReference type="Gene3D" id="3.40.50.720">
    <property type="entry name" value="NAD(P)-binding Rossmann-like Domain"/>
    <property type="match status" value="1"/>
</dbReference>
<dbReference type="InterPro" id="IPR036291">
    <property type="entry name" value="NAD(P)-bd_dom_sf"/>
</dbReference>
<protein>
    <recommendedName>
        <fullName evidence="3">Semialdehyde dehydrogenase NAD-binding domain-containing protein</fullName>
    </recommendedName>
</protein>
<evidence type="ECO:0000313" key="1">
    <source>
        <dbReference type="EMBL" id="KAH6658709.1"/>
    </source>
</evidence>
<dbReference type="GeneID" id="70135909"/>
<proteinExistence type="predicted"/>
<dbReference type="OrthoDB" id="2130169at2759"/>
<comment type="caution">
    <text evidence="1">The sequence shown here is derived from an EMBL/GenBank/DDBJ whole genome shotgun (WGS) entry which is preliminary data.</text>
</comment>
<sequence length="355" mass="38541">MANDNLLLVGSMGHIGGAALDELVRTYPELQINAVVRSEKDLAILEKQYHHANVKVVIGSLKDIGLMESLSRDATIVLNCGPDVPNRPGIEALLRGQAAKVRETFYIGTSGADIIWDAPTGETEGRIWDDVANVDEIFALPNKSHIPTDRIVLEANTALLHSAIVSPGFVTGVSPSSTHPTPLTFPDWLYVVKALDSGVTISKGVNRISFVDVKELGRLYTALVGDALKRLQGGQYGTEEIAVWGPKSYYFGKNLEVSAREFMIVHLIPALKKYGAPYPSSEEVKEATTKTILRVIMERLGLAGDVNAERSNSYRADVLGVNMRITGTRATKALGFAWADGDAGIDEAVRAFLRR</sequence>
<name>A0A9P8UUP4_9PEZI</name>
<accession>A0A9P8UUP4</accession>
<evidence type="ECO:0000313" key="2">
    <source>
        <dbReference type="Proteomes" id="UP000758603"/>
    </source>
</evidence>
<reference evidence="1" key="1">
    <citation type="journal article" date="2021" name="Nat. Commun.">
        <title>Genetic determinants of endophytism in the Arabidopsis root mycobiome.</title>
        <authorList>
            <person name="Mesny F."/>
            <person name="Miyauchi S."/>
            <person name="Thiergart T."/>
            <person name="Pickel B."/>
            <person name="Atanasova L."/>
            <person name="Karlsson M."/>
            <person name="Huettel B."/>
            <person name="Barry K.W."/>
            <person name="Haridas S."/>
            <person name="Chen C."/>
            <person name="Bauer D."/>
            <person name="Andreopoulos W."/>
            <person name="Pangilinan J."/>
            <person name="LaButti K."/>
            <person name="Riley R."/>
            <person name="Lipzen A."/>
            <person name="Clum A."/>
            <person name="Drula E."/>
            <person name="Henrissat B."/>
            <person name="Kohler A."/>
            <person name="Grigoriev I.V."/>
            <person name="Martin F.M."/>
            <person name="Hacquard S."/>
        </authorList>
    </citation>
    <scope>NUCLEOTIDE SEQUENCE</scope>
    <source>
        <strain evidence="1">MPI-SDFR-AT-0073</strain>
    </source>
</reference>
<dbReference type="GO" id="GO:0005737">
    <property type="term" value="C:cytoplasm"/>
    <property type="evidence" value="ECO:0007669"/>
    <property type="project" value="TreeGrafter"/>
</dbReference>
<dbReference type="SUPFAM" id="SSF51735">
    <property type="entry name" value="NAD(P)-binding Rossmann-fold domains"/>
    <property type="match status" value="1"/>
</dbReference>
<dbReference type="PANTHER" id="PTHR48079:SF6">
    <property type="entry name" value="NAD(P)-BINDING DOMAIN-CONTAINING PROTEIN-RELATED"/>
    <property type="match status" value="1"/>
</dbReference>
<dbReference type="AlphaFoldDB" id="A0A9P8UUP4"/>
<dbReference type="EMBL" id="JAGPXC010000002">
    <property type="protein sequence ID" value="KAH6658709.1"/>
    <property type="molecule type" value="Genomic_DNA"/>
</dbReference>
<dbReference type="InterPro" id="IPR051783">
    <property type="entry name" value="NAD(P)-dependent_oxidoreduct"/>
</dbReference>
<gene>
    <name evidence="1" type="ORF">BKA67DRAFT_656856</name>
</gene>
<dbReference type="PANTHER" id="PTHR48079">
    <property type="entry name" value="PROTEIN YEEZ"/>
    <property type="match status" value="1"/>
</dbReference>
<dbReference type="RefSeq" id="XP_045962943.1">
    <property type="nucleotide sequence ID" value="XM_046107018.1"/>
</dbReference>
<dbReference type="Proteomes" id="UP000758603">
    <property type="component" value="Unassembled WGS sequence"/>
</dbReference>
<organism evidence="1 2">
    <name type="scientific">Truncatella angustata</name>
    <dbReference type="NCBI Taxonomy" id="152316"/>
    <lineage>
        <taxon>Eukaryota</taxon>
        <taxon>Fungi</taxon>
        <taxon>Dikarya</taxon>
        <taxon>Ascomycota</taxon>
        <taxon>Pezizomycotina</taxon>
        <taxon>Sordariomycetes</taxon>
        <taxon>Xylariomycetidae</taxon>
        <taxon>Amphisphaeriales</taxon>
        <taxon>Sporocadaceae</taxon>
        <taxon>Truncatella</taxon>
    </lineage>
</organism>
<keyword evidence="2" id="KW-1185">Reference proteome</keyword>
<evidence type="ECO:0008006" key="3">
    <source>
        <dbReference type="Google" id="ProtNLM"/>
    </source>
</evidence>